<proteinExistence type="predicted"/>
<dbReference type="HOGENOM" id="CLU_112305_0_0_10"/>
<feature type="transmembrane region" description="Helical" evidence="1">
    <location>
        <begin position="12"/>
        <end position="29"/>
    </location>
</feature>
<feature type="transmembrane region" description="Helical" evidence="1">
    <location>
        <begin position="49"/>
        <end position="68"/>
    </location>
</feature>
<reference evidence="2 3" key="1">
    <citation type="submission" date="2015-03" db="EMBL/GenBank/DDBJ databases">
        <title>Complete genome sequence of Muricauda lutaonensis CC-HSB-11T, isolated from a coastal hot spring.</title>
        <authorList>
            <person name="Kim K.M."/>
        </authorList>
    </citation>
    <scope>NUCLEOTIDE SEQUENCE [LARGE SCALE GENOMIC DNA]</scope>
    <source>
        <strain evidence="2 3">CC-HSB-11</strain>
    </source>
</reference>
<evidence type="ECO:0000313" key="3">
    <source>
        <dbReference type="Proteomes" id="UP000032726"/>
    </source>
</evidence>
<keyword evidence="3" id="KW-1185">Reference proteome</keyword>
<gene>
    <name evidence="2" type="ORF">VC82_2279</name>
</gene>
<dbReference type="Proteomes" id="UP000032726">
    <property type="component" value="Chromosome"/>
</dbReference>
<sequence length="168" mass="20050">MRVFEEKQRFDQWWFYAIQAVVVFSVLYLAYDWYQHQYLMGATDCNEEIVMVLVVVLTVIPISILSFLKLQTRIDERGIHYRFFPFHRNERKIEWQALKQCYTRKYNPIKEYGGWGYRISFGKGNAYNVKGNQGIQLETQDGKKVLLGTQKPKEAQQVIDRYFNNEGI</sequence>
<dbReference type="EMBL" id="CP011071">
    <property type="protein sequence ID" value="AKA35870.1"/>
    <property type="molecule type" value="Genomic_DNA"/>
</dbReference>
<evidence type="ECO:0000256" key="1">
    <source>
        <dbReference type="SAM" id="Phobius"/>
    </source>
</evidence>
<name>A0A0D5YUF7_9FLAO</name>
<dbReference type="AlphaFoldDB" id="A0A0D5YUF7"/>
<organism evidence="2 3">
    <name type="scientific">Flagellimonas lutaonensis</name>
    <dbReference type="NCBI Taxonomy" id="516051"/>
    <lineage>
        <taxon>Bacteria</taxon>
        <taxon>Pseudomonadati</taxon>
        <taxon>Bacteroidota</taxon>
        <taxon>Flavobacteriia</taxon>
        <taxon>Flavobacteriales</taxon>
        <taxon>Flavobacteriaceae</taxon>
        <taxon>Flagellimonas</taxon>
    </lineage>
</organism>
<keyword evidence="1" id="KW-1133">Transmembrane helix</keyword>
<dbReference type="RefSeq" id="WP_045802471.1">
    <property type="nucleotide sequence ID" value="NZ_CP011071.1"/>
</dbReference>
<dbReference type="PATRIC" id="fig|516051.4.peg.2345"/>
<dbReference type="STRING" id="516051.VC82_2279"/>
<keyword evidence="1" id="KW-0812">Transmembrane</keyword>
<protein>
    <submittedName>
        <fullName evidence="2">Uncharacterized protein</fullName>
    </submittedName>
</protein>
<evidence type="ECO:0000313" key="2">
    <source>
        <dbReference type="EMBL" id="AKA35870.1"/>
    </source>
</evidence>
<dbReference type="KEGG" id="mlt:VC82_2279"/>
<keyword evidence="1" id="KW-0472">Membrane</keyword>
<dbReference type="OrthoDB" id="582675at2"/>
<accession>A0A0D5YUF7</accession>